<keyword evidence="5" id="KW-0234">DNA repair</keyword>
<dbReference type="InterPro" id="IPR004603">
    <property type="entry name" value="DNA_mismatch_endonuc_vsr"/>
</dbReference>
<keyword evidence="1" id="KW-0540">Nuclease</keyword>
<dbReference type="AlphaFoldDB" id="A0A6M4X287"/>
<dbReference type="GO" id="GO:0016787">
    <property type="term" value="F:hydrolase activity"/>
    <property type="evidence" value="ECO:0007669"/>
    <property type="project" value="UniProtKB-KW"/>
</dbReference>
<dbReference type="RefSeq" id="WP_171402044.1">
    <property type="nucleotide sequence ID" value="NZ_CP049838.1"/>
</dbReference>
<proteinExistence type="inferred from homology"/>
<dbReference type="SUPFAM" id="SSF52980">
    <property type="entry name" value="Restriction endonuclease-like"/>
    <property type="match status" value="1"/>
</dbReference>
<organism evidence="7 8">
    <name type="scientific">Streptomyces asoensis</name>
    <dbReference type="NCBI Taxonomy" id="249586"/>
    <lineage>
        <taxon>Bacteria</taxon>
        <taxon>Bacillati</taxon>
        <taxon>Actinomycetota</taxon>
        <taxon>Actinomycetes</taxon>
        <taxon>Kitasatosporales</taxon>
        <taxon>Streptomycetaceae</taxon>
        <taxon>Streptomyces</taxon>
    </lineage>
</organism>
<evidence type="ECO:0000256" key="5">
    <source>
        <dbReference type="ARBA" id="ARBA00023204"/>
    </source>
</evidence>
<keyword evidence="8" id="KW-1185">Reference proteome</keyword>
<evidence type="ECO:0000256" key="1">
    <source>
        <dbReference type="ARBA" id="ARBA00022722"/>
    </source>
</evidence>
<evidence type="ECO:0000313" key="8">
    <source>
        <dbReference type="Proteomes" id="UP000502665"/>
    </source>
</evidence>
<evidence type="ECO:0000313" key="7">
    <source>
        <dbReference type="EMBL" id="QJT06894.1"/>
    </source>
</evidence>
<sequence length="79" mass="9076">MSRQGSRDTAPEVTVRRLLHGSGLSYRVNVPVPGMPRRTTNIVFSTARIAIFRDDCFWYGRPNTQRTRVTTDVREAQRP</sequence>
<name>A0A6M4X287_9ACTN</name>
<dbReference type="InterPro" id="IPR011335">
    <property type="entry name" value="Restrct_endonuc-II-like"/>
</dbReference>
<reference evidence="7" key="1">
    <citation type="submission" date="2020-03" db="EMBL/GenBank/DDBJ databases">
        <title>Molecular networking-based the target discovery of potent antiproliferative macrolactams: 5/6/7/16 polycyclic ansamycins and glycosylated trienomycin from Streptomyces cacaoi subsp. asoensis.</title>
        <authorList>
            <person name="Liu L.-L."/>
        </authorList>
    </citation>
    <scope>NUCLEOTIDE SEQUENCE [LARGE SCALE GENOMIC DNA]</scope>
    <source>
        <strain evidence="7">H2S5</strain>
    </source>
</reference>
<evidence type="ECO:0000256" key="2">
    <source>
        <dbReference type="ARBA" id="ARBA00022759"/>
    </source>
</evidence>
<dbReference type="GO" id="GO:0004519">
    <property type="term" value="F:endonuclease activity"/>
    <property type="evidence" value="ECO:0007669"/>
    <property type="project" value="UniProtKB-KW"/>
</dbReference>
<evidence type="ECO:0000256" key="3">
    <source>
        <dbReference type="ARBA" id="ARBA00022763"/>
    </source>
</evidence>
<dbReference type="Pfam" id="PF03852">
    <property type="entry name" value="Vsr"/>
    <property type="match status" value="1"/>
</dbReference>
<dbReference type="Gene3D" id="3.40.960.10">
    <property type="entry name" value="VSR Endonuclease"/>
    <property type="match status" value="1"/>
</dbReference>
<keyword evidence="4" id="KW-0378">Hydrolase</keyword>
<evidence type="ECO:0000256" key="6">
    <source>
        <dbReference type="ARBA" id="ARBA00029466"/>
    </source>
</evidence>
<accession>A0A6M4X287</accession>
<dbReference type="Proteomes" id="UP000502665">
    <property type="component" value="Chromosome"/>
</dbReference>
<evidence type="ECO:0000256" key="4">
    <source>
        <dbReference type="ARBA" id="ARBA00022801"/>
    </source>
</evidence>
<dbReference type="GO" id="GO:0006298">
    <property type="term" value="P:mismatch repair"/>
    <property type="evidence" value="ECO:0007669"/>
    <property type="project" value="InterPro"/>
</dbReference>
<gene>
    <name evidence="7" type="ORF">G9272_17940</name>
</gene>
<dbReference type="EMBL" id="CP049838">
    <property type="protein sequence ID" value="QJT06894.1"/>
    <property type="molecule type" value="Genomic_DNA"/>
</dbReference>
<comment type="similarity">
    <text evidence="6">Belongs to the Vsr family.</text>
</comment>
<keyword evidence="3" id="KW-0227">DNA damage</keyword>
<keyword evidence="2" id="KW-0255">Endonuclease</keyword>
<protein>
    <submittedName>
        <fullName evidence="7">Uncharacterized protein</fullName>
    </submittedName>
</protein>